<organism evidence="1 2">
    <name type="scientific">Cichorium intybus</name>
    <name type="common">Chicory</name>
    <dbReference type="NCBI Taxonomy" id="13427"/>
    <lineage>
        <taxon>Eukaryota</taxon>
        <taxon>Viridiplantae</taxon>
        <taxon>Streptophyta</taxon>
        <taxon>Embryophyta</taxon>
        <taxon>Tracheophyta</taxon>
        <taxon>Spermatophyta</taxon>
        <taxon>Magnoliopsida</taxon>
        <taxon>eudicotyledons</taxon>
        <taxon>Gunneridae</taxon>
        <taxon>Pentapetalae</taxon>
        <taxon>asterids</taxon>
        <taxon>campanulids</taxon>
        <taxon>Asterales</taxon>
        <taxon>Asteraceae</taxon>
        <taxon>Cichorioideae</taxon>
        <taxon>Cichorieae</taxon>
        <taxon>Cichoriinae</taxon>
        <taxon>Cichorium</taxon>
    </lineage>
</organism>
<accession>A0ACB9H1I3</accession>
<keyword evidence="2" id="KW-1185">Reference proteome</keyword>
<dbReference type="Proteomes" id="UP001055811">
    <property type="component" value="Linkage Group LG01"/>
</dbReference>
<evidence type="ECO:0000313" key="2">
    <source>
        <dbReference type="Proteomes" id="UP001055811"/>
    </source>
</evidence>
<proteinExistence type="predicted"/>
<comment type="caution">
    <text evidence="1">The sequence shown here is derived from an EMBL/GenBank/DDBJ whole genome shotgun (WGS) entry which is preliminary data.</text>
</comment>
<sequence>MLSSPLNLSVTYANNNLVPNGCLSQSHYHFAECYQLCLRTDYHLSPKLVFVSWPRGLQFHRTINCNAYSDKASNFLELANQINSNYPEREPSAKENTSDNFFIEQRSDKDKNEMERRQKIGLANKGRVPWNKGKKHTAGTRELISQRTKEALKDPKVRKKMSECPRTLSEETKAKIRKTITKQWRERLKIKKLGEKFISVWSESIAKAAKKGGHGQKELDWDSYEKIEREIVLQQIQRSADMAKAKEMAQIRAERRKKAKAEKVKLTLKKQVAKVKGLVKKKSKEEKQELAAAEDLKLKERLTKIHRKRSVNEQLSSRDNRAWERLDLEFLKRDIRKDDISLEDQIRQVKNKKAEVLTNDNYAP</sequence>
<reference evidence="2" key="1">
    <citation type="journal article" date="2022" name="Mol. Ecol. Resour.">
        <title>The genomes of chicory, endive, great burdock and yacon provide insights into Asteraceae palaeo-polyploidization history and plant inulin production.</title>
        <authorList>
            <person name="Fan W."/>
            <person name="Wang S."/>
            <person name="Wang H."/>
            <person name="Wang A."/>
            <person name="Jiang F."/>
            <person name="Liu H."/>
            <person name="Zhao H."/>
            <person name="Xu D."/>
            <person name="Zhang Y."/>
        </authorList>
    </citation>
    <scope>NUCLEOTIDE SEQUENCE [LARGE SCALE GENOMIC DNA]</scope>
    <source>
        <strain evidence="2">cv. Punajuju</strain>
    </source>
</reference>
<reference evidence="1 2" key="2">
    <citation type="journal article" date="2022" name="Mol. Ecol. Resour.">
        <title>The genomes of chicory, endive, great burdock and yacon provide insights into Asteraceae paleo-polyploidization history and plant inulin production.</title>
        <authorList>
            <person name="Fan W."/>
            <person name="Wang S."/>
            <person name="Wang H."/>
            <person name="Wang A."/>
            <person name="Jiang F."/>
            <person name="Liu H."/>
            <person name="Zhao H."/>
            <person name="Xu D."/>
            <person name="Zhang Y."/>
        </authorList>
    </citation>
    <scope>NUCLEOTIDE SEQUENCE [LARGE SCALE GENOMIC DNA]</scope>
    <source>
        <strain evidence="2">cv. Punajuju</strain>
        <tissue evidence="1">Leaves</tissue>
    </source>
</reference>
<dbReference type="EMBL" id="CM042009">
    <property type="protein sequence ID" value="KAI3789544.1"/>
    <property type="molecule type" value="Genomic_DNA"/>
</dbReference>
<gene>
    <name evidence="1" type="ORF">L2E82_02343</name>
</gene>
<evidence type="ECO:0000313" key="1">
    <source>
        <dbReference type="EMBL" id="KAI3789544.1"/>
    </source>
</evidence>
<name>A0ACB9H1I3_CICIN</name>
<protein>
    <submittedName>
        <fullName evidence="1">Uncharacterized protein</fullName>
    </submittedName>
</protein>